<gene>
    <name evidence="4" type="ORF">UR93_C0008G0012</name>
</gene>
<name>A0A0G0D688_9BACT</name>
<keyword evidence="1" id="KW-0732">Signal</keyword>
<accession>A0A0G0D688</accession>
<dbReference type="Pfam" id="PF19078">
    <property type="entry name" value="Big_12"/>
    <property type="match status" value="1"/>
</dbReference>
<dbReference type="PATRIC" id="fig|1618333.3.peg.311"/>
<feature type="domain" description="Fibronectin type-III" evidence="3">
    <location>
        <begin position="802"/>
        <end position="891"/>
    </location>
</feature>
<organism evidence="4 5">
    <name type="scientific">Berkelbacteria bacterium GW2011_GWA2_35_9</name>
    <dbReference type="NCBI Taxonomy" id="1618333"/>
    <lineage>
        <taxon>Bacteria</taxon>
        <taxon>Candidatus Berkelbacteria</taxon>
    </lineage>
</organism>
<dbReference type="InterPro" id="IPR014755">
    <property type="entry name" value="Cu-Rt/internalin_Ig-like"/>
</dbReference>
<dbReference type="Pfam" id="PF00041">
    <property type="entry name" value="fn3"/>
    <property type="match status" value="1"/>
</dbReference>
<evidence type="ECO:0000259" key="3">
    <source>
        <dbReference type="PROSITE" id="PS50853"/>
    </source>
</evidence>
<feature type="transmembrane region" description="Helical" evidence="2">
    <location>
        <begin position="945"/>
        <end position="966"/>
    </location>
</feature>
<dbReference type="SMART" id="SM00060">
    <property type="entry name" value="FN3"/>
    <property type="match status" value="2"/>
</dbReference>
<comment type="caution">
    <text evidence="4">The sequence shown here is derived from an EMBL/GenBank/DDBJ whole genome shotgun (WGS) entry which is preliminary data.</text>
</comment>
<dbReference type="PANTHER" id="PTHR34677:SF3">
    <property type="entry name" value="BACTERIAL IG-LIKE DOMAIN-CONTAINING PROTEIN"/>
    <property type="match status" value="1"/>
</dbReference>
<proteinExistence type="predicted"/>
<keyword evidence="2" id="KW-1133">Transmembrane helix</keyword>
<keyword evidence="2" id="KW-0472">Membrane</keyword>
<dbReference type="Proteomes" id="UP000034316">
    <property type="component" value="Unassembled WGS sequence"/>
</dbReference>
<dbReference type="InterPro" id="IPR003961">
    <property type="entry name" value="FN3_dom"/>
</dbReference>
<evidence type="ECO:0000313" key="5">
    <source>
        <dbReference type="Proteomes" id="UP000034316"/>
    </source>
</evidence>
<dbReference type="SMART" id="SM00710">
    <property type="entry name" value="PbH1"/>
    <property type="match status" value="2"/>
</dbReference>
<dbReference type="InterPro" id="IPR006626">
    <property type="entry name" value="PbH1"/>
</dbReference>
<dbReference type="STRING" id="1618333.UR93_C0008G0012"/>
<dbReference type="CDD" id="cd00063">
    <property type="entry name" value="FN3"/>
    <property type="match status" value="1"/>
</dbReference>
<dbReference type="InterPro" id="IPR013783">
    <property type="entry name" value="Ig-like_fold"/>
</dbReference>
<evidence type="ECO:0000256" key="1">
    <source>
        <dbReference type="ARBA" id="ARBA00022729"/>
    </source>
</evidence>
<keyword evidence="2" id="KW-0812">Transmembrane</keyword>
<dbReference type="Gene3D" id="2.60.40.10">
    <property type="entry name" value="Immunoglobulins"/>
    <property type="match status" value="3"/>
</dbReference>
<dbReference type="Gene3D" id="2.60.40.1220">
    <property type="match status" value="1"/>
</dbReference>
<dbReference type="SUPFAM" id="SSF49265">
    <property type="entry name" value="Fibronectin type III"/>
    <property type="match status" value="1"/>
</dbReference>
<dbReference type="EMBL" id="LBRB01000008">
    <property type="protein sequence ID" value="KKP88783.1"/>
    <property type="molecule type" value="Genomic_DNA"/>
</dbReference>
<evidence type="ECO:0000313" key="4">
    <source>
        <dbReference type="EMBL" id="KKP88783.1"/>
    </source>
</evidence>
<evidence type="ECO:0000256" key="2">
    <source>
        <dbReference type="SAM" id="Phobius"/>
    </source>
</evidence>
<dbReference type="InterPro" id="IPR044048">
    <property type="entry name" value="Big_12"/>
</dbReference>
<reference evidence="4 5" key="1">
    <citation type="journal article" date="2015" name="Nature">
        <title>rRNA introns, odd ribosomes, and small enigmatic genomes across a large radiation of phyla.</title>
        <authorList>
            <person name="Brown C.T."/>
            <person name="Hug L.A."/>
            <person name="Thomas B.C."/>
            <person name="Sharon I."/>
            <person name="Castelle C.J."/>
            <person name="Singh A."/>
            <person name="Wilkins M.J."/>
            <person name="Williams K.H."/>
            <person name="Banfield J.F."/>
        </authorList>
    </citation>
    <scope>NUCLEOTIDE SEQUENCE [LARGE SCALE GENOMIC DNA]</scope>
</reference>
<dbReference type="PROSITE" id="PS50853">
    <property type="entry name" value="FN3"/>
    <property type="match status" value="1"/>
</dbReference>
<dbReference type="InterPro" id="IPR036116">
    <property type="entry name" value="FN3_sf"/>
</dbReference>
<dbReference type="AlphaFoldDB" id="A0A0G0D688"/>
<protein>
    <recommendedName>
        <fullName evidence="3">Fibronectin type-III domain-containing protein</fullName>
    </recommendedName>
</protein>
<sequence>MAITSEVDGANTQNITVSGNTFTNSQTQPAITIFDATNPSTANVIGNTITLSGNKFSGNTAGAVSIVAGVSGTVSATQNWWGSTSGPNHATTNPTGTGNSVSDNITFRPWCNSSACVSNDSIAPTASLTYSKDGGTTYTTSSAVKDADTLKIKATFNENIEDVTGAKIAIDNSILPATAMSISNSTEYTFDLDVPVGNVATATVTLSNVFDTSGNAISATPANNMFVVDNSQPSNISTGGVKVDQNSDGNHDSVINTKEARIVWSEADDGSNGSGIDYYLLNVQKYSGSSWIDVAGLTDVKVGNVIEYTINSSQASNILEDGTYKFGIKSVDKAGNLSSYRYSNTGGNSETIIDTTAPTLVNAGEDKETNSEFERTATFDTSVSGTKSIVWEETPGSGNITFGSPISDKTIIKADTDGTYIIKVTITDNTDRTASDTFTLIWDTTKPTPTITSINNLYNSSPVEVTIKFDEIVAGFTKEDLTVSNGVATELTTSDDKTFVAKITPTLEGEVTVTLESDKAQDQAGNLNNASGSILSFDYDKTAPTGTLSINSDKEVTNEKEVTLTIAGTDALSGIDKMKVSQELVTASTVDQSVKGDWIDFATAKTFTLTTNEDGDYSIYMQLKDKAGNISSIISDTIFYSSSFINNDVSNPTVDTVNSTDRIIDQIKDNGLYLEVTDKTTGDANIVIGEYEGTPIDKKPTGISVMGKTFEIKTDNDTVFPIALKFYYTNADLVNAGITDETKIVGIYYYDSTTDTWGLYADTGVVTSNTTIDGIEYQGYVWANLDHLTPLAYGADQTAPEKPTNFQVSIVSESEVKLSWNKVDDADKYTIRYKKNAIGQEFTYVSIDKSYTSTSIINLNGATEYIFEIASVDKYNNYSDYSSQTVTTNSAIVEELIDIGLVEVVQAEEEIAATTTTTADLLDDEGEVKATTDENKDEEKEESRALVTIIILLIALAAGVGGYYGYEYWMLNNQKKTTRKNSKNGKKSGRW</sequence>
<dbReference type="PANTHER" id="PTHR34677">
    <property type="match status" value="1"/>
</dbReference>